<feature type="compositionally biased region" description="Polar residues" evidence="1">
    <location>
        <begin position="169"/>
        <end position="179"/>
    </location>
</feature>
<feature type="region of interest" description="Disordered" evidence="1">
    <location>
        <begin position="151"/>
        <end position="196"/>
    </location>
</feature>
<feature type="region of interest" description="Disordered" evidence="1">
    <location>
        <begin position="108"/>
        <end position="130"/>
    </location>
</feature>
<reference evidence="2" key="1">
    <citation type="submission" date="2025-08" db="UniProtKB">
        <authorList>
            <consortium name="Ensembl"/>
        </authorList>
    </citation>
    <scope>IDENTIFICATION</scope>
</reference>
<protein>
    <submittedName>
        <fullName evidence="2">Uncharacterized protein</fullName>
    </submittedName>
</protein>
<evidence type="ECO:0000313" key="3">
    <source>
        <dbReference type="Proteomes" id="UP000694420"/>
    </source>
</evidence>
<dbReference type="Proteomes" id="UP000694420">
    <property type="component" value="Unplaced"/>
</dbReference>
<dbReference type="Ensembl" id="ENSNPET00000015036.1">
    <property type="protein sequence ID" value="ENSNPEP00000014678.1"/>
    <property type="gene ID" value="ENSNPEG00000010969.1"/>
</dbReference>
<feature type="compositionally biased region" description="Low complexity" evidence="1">
    <location>
        <begin position="116"/>
        <end position="130"/>
    </location>
</feature>
<dbReference type="AlphaFoldDB" id="A0A8C6ZF00"/>
<organism evidence="2 3">
    <name type="scientific">Nothoprocta perdicaria</name>
    <name type="common">Chilean tinamou</name>
    <name type="synonym">Crypturus perdicarius</name>
    <dbReference type="NCBI Taxonomy" id="30464"/>
    <lineage>
        <taxon>Eukaryota</taxon>
        <taxon>Metazoa</taxon>
        <taxon>Chordata</taxon>
        <taxon>Craniata</taxon>
        <taxon>Vertebrata</taxon>
        <taxon>Euteleostomi</taxon>
        <taxon>Archelosauria</taxon>
        <taxon>Archosauria</taxon>
        <taxon>Dinosauria</taxon>
        <taxon>Saurischia</taxon>
        <taxon>Theropoda</taxon>
        <taxon>Coelurosauria</taxon>
        <taxon>Aves</taxon>
        <taxon>Palaeognathae</taxon>
        <taxon>Tinamiformes</taxon>
        <taxon>Tinamidae</taxon>
        <taxon>Nothoprocta</taxon>
    </lineage>
</organism>
<sequence>MPRLRPALPRGRLRSAPIGAARARSAPGSPFGSAREYSDSLGSGKPVRLRSGTFGLAWHRGGRSAPLGCARLLSDSLGSERLAGGYERFLQRRWPRFYVLHAAFTRGGSQPGCARAGSSAKSVSAPAAPGGCSGAGPAAFPLFRRHRAAAPARRGLPALPSSRRDAVMAQSNGALSTKQGKAPEKRRGPRAQPLVQ</sequence>
<feature type="compositionally biased region" description="Low complexity" evidence="1">
    <location>
        <begin position="151"/>
        <end position="160"/>
    </location>
</feature>
<reference evidence="2" key="2">
    <citation type="submission" date="2025-09" db="UniProtKB">
        <authorList>
            <consortium name="Ensembl"/>
        </authorList>
    </citation>
    <scope>IDENTIFICATION</scope>
</reference>
<keyword evidence="3" id="KW-1185">Reference proteome</keyword>
<accession>A0A8C6ZF00</accession>
<evidence type="ECO:0000256" key="1">
    <source>
        <dbReference type="SAM" id="MobiDB-lite"/>
    </source>
</evidence>
<evidence type="ECO:0000313" key="2">
    <source>
        <dbReference type="Ensembl" id="ENSNPEP00000014678.1"/>
    </source>
</evidence>
<proteinExistence type="predicted"/>
<name>A0A8C6ZF00_NOTPE</name>
<feature type="region of interest" description="Disordered" evidence="1">
    <location>
        <begin position="13"/>
        <end position="43"/>
    </location>
</feature>